<dbReference type="Pfam" id="PF13639">
    <property type="entry name" value="zf-RING_2"/>
    <property type="match status" value="1"/>
</dbReference>
<keyword evidence="3" id="KW-0812">Transmembrane</keyword>
<keyword evidence="6" id="KW-1185">Reference proteome</keyword>
<proteinExistence type="predicted"/>
<evidence type="ECO:0000256" key="2">
    <source>
        <dbReference type="SAM" id="MobiDB-lite"/>
    </source>
</evidence>
<feature type="region of interest" description="Disordered" evidence="2">
    <location>
        <begin position="283"/>
        <end position="310"/>
    </location>
</feature>
<dbReference type="GO" id="GO:0008270">
    <property type="term" value="F:zinc ion binding"/>
    <property type="evidence" value="ECO:0007669"/>
    <property type="project" value="UniProtKB-KW"/>
</dbReference>
<comment type="caution">
    <text evidence="5">The sequence shown here is derived from an EMBL/GenBank/DDBJ whole genome shotgun (WGS) entry which is preliminary data.</text>
</comment>
<feature type="compositionally biased region" description="Polar residues" evidence="2">
    <location>
        <begin position="296"/>
        <end position="310"/>
    </location>
</feature>
<dbReference type="AlphaFoldDB" id="A0ABD3PKI2"/>
<name>A0ABD3PKI2_9STRA</name>
<dbReference type="Gene3D" id="3.30.40.10">
    <property type="entry name" value="Zinc/RING finger domain, C3HC4 (zinc finger)"/>
    <property type="match status" value="1"/>
</dbReference>
<dbReference type="InterPro" id="IPR013083">
    <property type="entry name" value="Znf_RING/FYVE/PHD"/>
</dbReference>
<evidence type="ECO:0000313" key="5">
    <source>
        <dbReference type="EMBL" id="KAL3787876.1"/>
    </source>
</evidence>
<feature type="compositionally biased region" description="Basic and acidic residues" evidence="2">
    <location>
        <begin position="162"/>
        <end position="173"/>
    </location>
</feature>
<organism evidence="5 6">
    <name type="scientific">Cyclotella cryptica</name>
    <dbReference type="NCBI Taxonomy" id="29204"/>
    <lineage>
        <taxon>Eukaryota</taxon>
        <taxon>Sar</taxon>
        <taxon>Stramenopiles</taxon>
        <taxon>Ochrophyta</taxon>
        <taxon>Bacillariophyta</taxon>
        <taxon>Coscinodiscophyceae</taxon>
        <taxon>Thalassiosirophycidae</taxon>
        <taxon>Stephanodiscales</taxon>
        <taxon>Stephanodiscaceae</taxon>
        <taxon>Cyclotella</taxon>
    </lineage>
</organism>
<dbReference type="PANTHER" id="PTHR22765:SF411">
    <property type="entry name" value="OS02G0248440 PROTEIN"/>
    <property type="match status" value="1"/>
</dbReference>
<dbReference type="Proteomes" id="UP001516023">
    <property type="component" value="Unassembled WGS sequence"/>
</dbReference>
<dbReference type="SUPFAM" id="SSF57850">
    <property type="entry name" value="RING/U-box"/>
    <property type="match status" value="1"/>
</dbReference>
<dbReference type="PROSITE" id="PS50089">
    <property type="entry name" value="ZF_RING_2"/>
    <property type="match status" value="1"/>
</dbReference>
<dbReference type="InterPro" id="IPR051826">
    <property type="entry name" value="E3_ubiquitin-ligase_domain"/>
</dbReference>
<feature type="domain" description="RING-type" evidence="4">
    <location>
        <begin position="214"/>
        <end position="260"/>
    </location>
</feature>
<keyword evidence="1" id="KW-0862">Zinc</keyword>
<keyword evidence="3" id="KW-0472">Membrane</keyword>
<feature type="transmembrane region" description="Helical" evidence="3">
    <location>
        <begin position="50"/>
        <end position="69"/>
    </location>
</feature>
<sequence length="310" mass="34724">MTIRAAASEAVANLTVLGDLLDKNNVSAWNDTSMNDESIFTPNCGSLKNVFFIFPVLGLLVLCLGSWFLRHRRIQQAQQSAIIYDARLRARDENTRAKAALRLKMIQNALITTEVVTRKSNGRRSRSNSIESGATSLDFSNSTNSSQSTDESVFSSSCNDDDTPKMNVRDDEDRQVRFSGTYSLAASQVLSSSNSNSLTLERPIEMQRWELESCAICLEPYQENDSVSYSKYQNCNHAFHTKCILNWLKDECRNDCPYCRSPYVHVCIVESEDDIFGDVPTSRLSISEEEQADSVIDSSTEPRSSESAQD</sequence>
<evidence type="ECO:0000256" key="3">
    <source>
        <dbReference type="SAM" id="Phobius"/>
    </source>
</evidence>
<dbReference type="SMART" id="SM00184">
    <property type="entry name" value="RING"/>
    <property type="match status" value="1"/>
</dbReference>
<feature type="region of interest" description="Disordered" evidence="2">
    <location>
        <begin position="117"/>
        <end position="173"/>
    </location>
</feature>
<evidence type="ECO:0000259" key="4">
    <source>
        <dbReference type="PROSITE" id="PS50089"/>
    </source>
</evidence>
<accession>A0ABD3PKI2</accession>
<keyword evidence="1" id="KW-0863">Zinc-finger</keyword>
<gene>
    <name evidence="5" type="ORF">HJC23_000418</name>
</gene>
<dbReference type="InterPro" id="IPR001841">
    <property type="entry name" value="Znf_RING"/>
</dbReference>
<dbReference type="EMBL" id="JABMIG020000167">
    <property type="protein sequence ID" value="KAL3787876.1"/>
    <property type="molecule type" value="Genomic_DNA"/>
</dbReference>
<keyword evidence="3" id="KW-1133">Transmembrane helix</keyword>
<dbReference type="PANTHER" id="PTHR22765">
    <property type="entry name" value="RING FINGER AND PROTEASE ASSOCIATED DOMAIN-CONTAINING"/>
    <property type="match status" value="1"/>
</dbReference>
<evidence type="ECO:0000256" key="1">
    <source>
        <dbReference type="PROSITE-ProRule" id="PRU00175"/>
    </source>
</evidence>
<evidence type="ECO:0000313" key="6">
    <source>
        <dbReference type="Proteomes" id="UP001516023"/>
    </source>
</evidence>
<feature type="compositionally biased region" description="Polar residues" evidence="2">
    <location>
        <begin position="130"/>
        <end position="158"/>
    </location>
</feature>
<keyword evidence="1" id="KW-0479">Metal-binding</keyword>
<reference evidence="5 6" key="1">
    <citation type="journal article" date="2020" name="G3 (Bethesda)">
        <title>Improved Reference Genome for Cyclotella cryptica CCMP332, a Model for Cell Wall Morphogenesis, Salinity Adaptation, and Lipid Production in Diatoms (Bacillariophyta).</title>
        <authorList>
            <person name="Roberts W.R."/>
            <person name="Downey K.M."/>
            <person name="Ruck E.C."/>
            <person name="Traller J.C."/>
            <person name="Alverson A.J."/>
        </authorList>
    </citation>
    <scope>NUCLEOTIDE SEQUENCE [LARGE SCALE GENOMIC DNA]</scope>
    <source>
        <strain evidence="5 6">CCMP332</strain>
    </source>
</reference>
<protein>
    <recommendedName>
        <fullName evidence="4">RING-type domain-containing protein</fullName>
    </recommendedName>
</protein>